<dbReference type="Proteomes" id="UP000051952">
    <property type="component" value="Unassembled WGS sequence"/>
</dbReference>
<evidence type="ECO:0000313" key="3">
    <source>
        <dbReference type="Proteomes" id="UP000051952"/>
    </source>
</evidence>
<protein>
    <submittedName>
        <fullName evidence="2">Leucine-rich repeat protein, putative</fullName>
    </submittedName>
</protein>
<organism evidence="2 3">
    <name type="scientific">Bodo saltans</name>
    <name type="common">Flagellated protozoan</name>
    <dbReference type="NCBI Taxonomy" id="75058"/>
    <lineage>
        <taxon>Eukaryota</taxon>
        <taxon>Discoba</taxon>
        <taxon>Euglenozoa</taxon>
        <taxon>Kinetoplastea</taxon>
        <taxon>Metakinetoplastina</taxon>
        <taxon>Eubodonida</taxon>
        <taxon>Bodonidae</taxon>
        <taxon>Bodo</taxon>
    </lineage>
</organism>
<dbReference type="AlphaFoldDB" id="A0A0S4IL55"/>
<dbReference type="PROSITE" id="PS51450">
    <property type="entry name" value="LRR"/>
    <property type="match status" value="2"/>
</dbReference>
<dbReference type="InterPro" id="IPR052201">
    <property type="entry name" value="LRR-containing_regulator"/>
</dbReference>
<gene>
    <name evidence="2" type="ORF">BSAL_52395</name>
</gene>
<dbReference type="PANTHER" id="PTHR24111:SF0">
    <property type="entry name" value="LEUCINE-RICH REPEAT-CONTAINING PROTEIN"/>
    <property type="match status" value="1"/>
</dbReference>
<dbReference type="InterPro" id="IPR032675">
    <property type="entry name" value="LRR_dom_sf"/>
</dbReference>
<sequence length="940" mass="103331">MLSVKDCLELPSPTEGHNPFAHYYLPHLRAAVPTDGHSYEMRIIRFVGRDMTDADCSQIAEAIMTSFDMYGAESCSATNLREIGLSENLSVTSNGISVLLRGLLYVARFGKPGRDAVDAYQDSDLPRDGRNDGLEVLRNPLHRLHTLDLEFLGQDALPLTIENQELLMQIVRAVPGLTTVKIPQSLEVPAAPPVATDAIAEAPGAVVEGDASAATSASPNPFEAEERAEREHLAMLEAQPGASFKIRPSYDAADFQRNAELNEFPSVLKRLVLAAGRSNARVRKARLLHGMEPDDIEREFPKAWGLRATAALRNVLAFNVSIVIVDFSNNNIGDAATEVLAEFLKTNQTVGELNLRNNSIGTKGGLALNRALVDGKNKTLIELGLEDNNISDAVVHAFLDTVKLGVTAIGVLHLERNCVTASLVTQLYHSLMLNTQPAELKKLVTLFEKNDPRGVKFVMNSGEDHLDDTSIKVLLHSLRSNTNLTLIDVSNNELTDQGAFFLSEIMIGVPSLRKVIAQFNQIGEEGARMMLKAIPRSQYIERVDVKFQEPPLDMHLLQLMEKVAGLSNQPKPVRENGLALTENDSDVVSLDLSFADATGKRCDDETISTLDVLLQHNTFLVDLNLSCNAGRITMKSIPTIAKLGLRLQILNLSGNELTDADVIDYLPAMMASPICRLHTLILDVNSLTDVSCKVFIATIRNENDHITTLSLAGNRKVSKESKEQLQFYCDLNTHSKAFKSIVLTIEENRDKRIQAIDFCNVDRLNANGTSHGFRKEFGDLSAKLLCHALAQNDMIKTLNMCGNRITDVGVGYFSRLLRTNVTLTHLDLSYNEITDEGLKEMCNALRHNTTVKVFVFNGNPGKNPEVGKSLQQALQANTISIGTAYTAAMNMTGRGAENGVDPKLQQFAIDRMVGNAILEDALLNLQHPPKRNHRDDEVDP</sequence>
<reference evidence="3" key="1">
    <citation type="submission" date="2015-09" db="EMBL/GenBank/DDBJ databases">
        <authorList>
            <consortium name="Pathogen Informatics"/>
        </authorList>
    </citation>
    <scope>NUCLEOTIDE SEQUENCE [LARGE SCALE GENOMIC DNA]</scope>
    <source>
        <strain evidence="3">Lake Konstanz</strain>
    </source>
</reference>
<dbReference type="Pfam" id="PF13516">
    <property type="entry name" value="LRR_6"/>
    <property type="match status" value="3"/>
</dbReference>
<evidence type="ECO:0000313" key="2">
    <source>
        <dbReference type="EMBL" id="CUE70436.1"/>
    </source>
</evidence>
<accession>A0A0S4IL55</accession>
<dbReference type="OrthoDB" id="120976at2759"/>
<proteinExistence type="predicted"/>
<dbReference type="EMBL" id="CYKH01000082">
    <property type="protein sequence ID" value="CUE70436.1"/>
    <property type="molecule type" value="Genomic_DNA"/>
</dbReference>
<evidence type="ECO:0000256" key="1">
    <source>
        <dbReference type="ARBA" id="ARBA00022737"/>
    </source>
</evidence>
<dbReference type="SMART" id="SM00368">
    <property type="entry name" value="LRR_RI"/>
    <property type="match status" value="9"/>
</dbReference>
<dbReference type="PANTHER" id="PTHR24111">
    <property type="entry name" value="LEUCINE-RICH REPEAT-CONTAINING PROTEIN 34"/>
    <property type="match status" value="1"/>
</dbReference>
<keyword evidence="3" id="KW-1185">Reference proteome</keyword>
<dbReference type="VEuPathDB" id="TriTrypDB:BSAL_52395"/>
<keyword evidence="1" id="KW-0677">Repeat</keyword>
<dbReference type="Gene3D" id="3.80.10.10">
    <property type="entry name" value="Ribonuclease Inhibitor"/>
    <property type="match status" value="4"/>
</dbReference>
<dbReference type="InterPro" id="IPR001611">
    <property type="entry name" value="Leu-rich_rpt"/>
</dbReference>
<dbReference type="SUPFAM" id="SSF52047">
    <property type="entry name" value="RNI-like"/>
    <property type="match status" value="2"/>
</dbReference>
<name>A0A0S4IL55_BODSA</name>